<name>A0A2W1NFI0_PAEXE</name>
<dbReference type="Proteomes" id="UP000214746">
    <property type="component" value="Unassembled WGS sequence"/>
</dbReference>
<feature type="compositionally biased region" description="Polar residues" evidence="3">
    <location>
        <begin position="225"/>
        <end position="239"/>
    </location>
</feature>
<evidence type="ECO:0000256" key="3">
    <source>
        <dbReference type="SAM" id="MobiDB-lite"/>
    </source>
</evidence>
<feature type="transmembrane region" description="Helical" evidence="4">
    <location>
        <begin position="120"/>
        <end position="140"/>
    </location>
</feature>
<gene>
    <name evidence="6" type="ORF">CBW46_002920</name>
</gene>
<evidence type="ECO:0000259" key="5">
    <source>
        <dbReference type="Pfam" id="PF13490"/>
    </source>
</evidence>
<dbReference type="InterPro" id="IPR027383">
    <property type="entry name" value="Znf_put"/>
</dbReference>
<protein>
    <recommendedName>
        <fullName evidence="2">Anti-sigma-W factor RsiW</fullName>
    </recommendedName>
</protein>
<comment type="similarity">
    <text evidence="1">Belongs to the zinc-associated anti-sigma factor (ZAS) superfamily. Anti-sigma-W factor family.</text>
</comment>
<dbReference type="RefSeq" id="WP_089198502.1">
    <property type="nucleotide sequence ID" value="NZ_NHRJ02000001.1"/>
</dbReference>
<keyword evidence="4" id="KW-1133">Transmembrane helix</keyword>
<evidence type="ECO:0000313" key="6">
    <source>
        <dbReference type="EMBL" id="PZE22734.1"/>
    </source>
</evidence>
<accession>A0A2W1NFI0</accession>
<feature type="compositionally biased region" description="Polar residues" evidence="3">
    <location>
        <begin position="275"/>
        <end position="285"/>
    </location>
</feature>
<sequence length="447" mass="47059">MMCQEVIELMQRYLDQDLEEIEYKQMLGHLQNCPDCTELFRRLVALSQELEQLPKVKPAYSLVDAIMPKLQQLDQGAAVEDVLAGDQMAASLHTPLSRSQRAHAAADELSDKRRRMRGLFSGRIIGGVVAAGLVLGFFIVDQQQQTLHNEAEQLLMPQPAQPERAAGGSERSGQDMAGSSAANSADRTDTEQSGQGDGSGVNGGDGDAEQPNSGLENFEPLYDNSRAQSQADNTGSNADGKTGNAPASPPQSGGTAHGKQSEPTANAPVHPPAANGQSNQSSAVQPEQPRAGQVQPAEPAQPEQPAGIFMVPDGGAPAQTPTAPPAEQQPGQERTQNEPVPETTPEPDSPAAPRPDPMIVGAQGFARTTAAKASSDGKYTASITGEGTVTIADKDGNTIFTSQNKAGAAETIALKAWDGYELTYEISGEAGTVAYVIDAEAQKERKK</sequence>
<keyword evidence="4" id="KW-0472">Membrane</keyword>
<feature type="compositionally biased region" description="Low complexity" evidence="3">
    <location>
        <begin position="314"/>
        <end position="333"/>
    </location>
</feature>
<reference evidence="6" key="1">
    <citation type="submission" date="2018-06" db="EMBL/GenBank/DDBJ databases">
        <title>Paenibacillus xerothermodurans sp. nov. an extremely dry heat resistant spore forming bacterium isolated from the soil of Cape Canaveral, Florida.</title>
        <authorList>
            <person name="Seuylemezian A."/>
            <person name="Kaur N."/>
            <person name="Patil P."/>
            <person name="Patil P."/>
            <person name="Mayilraj S."/>
            <person name="Vaishampayan P."/>
        </authorList>
    </citation>
    <scope>NUCLEOTIDE SEQUENCE [LARGE SCALE GENOMIC DNA]</scope>
    <source>
        <strain evidence="6">ATCC 27380</strain>
    </source>
</reference>
<feature type="compositionally biased region" description="Low complexity" evidence="3">
    <location>
        <begin position="291"/>
        <end position="307"/>
    </location>
</feature>
<dbReference type="OrthoDB" id="2381690at2"/>
<dbReference type="AlphaFoldDB" id="A0A2W1NFI0"/>
<comment type="caution">
    <text evidence="6">The sequence shown here is derived from an EMBL/GenBank/DDBJ whole genome shotgun (WGS) entry which is preliminary data.</text>
</comment>
<feature type="compositionally biased region" description="Gly residues" evidence="3">
    <location>
        <begin position="195"/>
        <end position="205"/>
    </location>
</feature>
<dbReference type="EMBL" id="NHRJ02000001">
    <property type="protein sequence ID" value="PZE22734.1"/>
    <property type="molecule type" value="Genomic_DNA"/>
</dbReference>
<keyword evidence="4" id="KW-0812">Transmembrane</keyword>
<feature type="domain" description="Putative zinc-finger" evidence="5">
    <location>
        <begin position="3"/>
        <end position="36"/>
    </location>
</feature>
<evidence type="ECO:0000256" key="4">
    <source>
        <dbReference type="SAM" id="Phobius"/>
    </source>
</evidence>
<keyword evidence="7" id="KW-1185">Reference proteome</keyword>
<proteinExistence type="inferred from homology"/>
<organism evidence="6 7">
    <name type="scientific">Paenibacillus xerothermodurans</name>
    <dbReference type="NCBI Taxonomy" id="1977292"/>
    <lineage>
        <taxon>Bacteria</taxon>
        <taxon>Bacillati</taxon>
        <taxon>Bacillota</taxon>
        <taxon>Bacilli</taxon>
        <taxon>Bacillales</taxon>
        <taxon>Paenibacillaceae</taxon>
        <taxon>Paenibacillus</taxon>
    </lineage>
</organism>
<dbReference type="Gene3D" id="1.10.10.1320">
    <property type="entry name" value="Anti-sigma factor, zinc-finger domain"/>
    <property type="match status" value="1"/>
</dbReference>
<evidence type="ECO:0000256" key="1">
    <source>
        <dbReference type="ARBA" id="ARBA00024353"/>
    </source>
</evidence>
<dbReference type="InterPro" id="IPR041916">
    <property type="entry name" value="Anti_sigma_zinc_sf"/>
</dbReference>
<dbReference type="Pfam" id="PF13490">
    <property type="entry name" value="zf-HC2"/>
    <property type="match status" value="1"/>
</dbReference>
<feature type="compositionally biased region" description="Pro residues" evidence="3">
    <location>
        <begin position="342"/>
        <end position="356"/>
    </location>
</feature>
<evidence type="ECO:0000313" key="7">
    <source>
        <dbReference type="Proteomes" id="UP000214746"/>
    </source>
</evidence>
<evidence type="ECO:0000256" key="2">
    <source>
        <dbReference type="ARBA" id="ARBA00024438"/>
    </source>
</evidence>
<feature type="region of interest" description="Disordered" evidence="3">
    <location>
        <begin position="155"/>
        <end position="359"/>
    </location>
</feature>